<dbReference type="RefSeq" id="WP_086315965.1">
    <property type="nucleotide sequence ID" value="NZ_CP018793.1"/>
</dbReference>
<dbReference type="GeneID" id="93113931"/>
<accession>A0ABZ2E758</accession>
<dbReference type="Proteomes" id="UP001318120">
    <property type="component" value="Chromosome"/>
</dbReference>
<sequence length="396" mass="44418">MKKFALATIFLVSMLFSSDSFTFKKVDNPKEIISEIISKKQSLKSKQIPQVRAYTPLPIDQFVFDSNLDELTSVSSGGQFLFYLAYNKVQNDPTKTFNVNIPEVDTSTGYRCDYDGSHQAICSFKEFYHRVEYANNSVGGWFYFTQYPSSDDEFVLINRINTKRGNAEPLMLDTPSYRKPHFKVFVDTYGKLSVTFTLVTGGTQTVSTSQAIPLNTNVYLQANNSGINYEVGWTTLDGTSSRASGSHQGFSIPADIDEHRVARNNNTTCQSGPNDIGVPTAKNSGCIKISLKSDLSDIDLANQNAIDDEKLELFAKVNAMKNFFWNYKIDMFADMNATDISNRAMYQSDMSLVIDGNLINKILSDLSGATNYFDNGELRVYIDENYNVIVADIRAY</sequence>
<organism evidence="1 2">
    <name type="scientific">Campylobacter vicugnae</name>
    <dbReference type="NCBI Taxonomy" id="1660076"/>
    <lineage>
        <taxon>Bacteria</taxon>
        <taxon>Pseudomonadati</taxon>
        <taxon>Campylobacterota</taxon>
        <taxon>Epsilonproteobacteria</taxon>
        <taxon>Campylobacterales</taxon>
        <taxon>Campylobacteraceae</taxon>
        <taxon>Campylobacter</taxon>
    </lineage>
</organism>
<evidence type="ECO:0000313" key="1">
    <source>
        <dbReference type="EMBL" id="WWC41534.1"/>
    </source>
</evidence>
<gene>
    <name evidence="1" type="ORF">CVIC9261_07440</name>
</gene>
<proteinExistence type="predicted"/>
<dbReference type="EMBL" id="CP144916">
    <property type="protein sequence ID" value="WWC41534.1"/>
    <property type="molecule type" value="Genomic_DNA"/>
</dbReference>
<name>A0ABZ2E758_9BACT</name>
<protein>
    <submittedName>
        <fullName evidence="1">Uncharacterized protein</fullName>
    </submittedName>
</protein>
<reference evidence="1 2" key="1">
    <citation type="journal article" date="2017" name="Genome Biol. Evol.">
        <title>Comparative Genomic Analysis Identifies a Campylobacter Clade Deficient in Selenium Metabolism.</title>
        <authorList>
            <person name="Miller W.G."/>
            <person name="Yee E."/>
            <person name="Lopes B.S."/>
            <person name="Chapman M.H."/>
            <person name="Huynh S."/>
            <person name="Bono J.L."/>
            <person name="Parker C.T."/>
            <person name="Strachan N.J.C."/>
            <person name="Forbes K.J."/>
        </authorList>
    </citation>
    <scope>NUCLEOTIDE SEQUENCE [LARGE SCALE GENOMIC DNA]</scope>
    <source>
        <strain evidence="1 2">RM9261</strain>
    </source>
</reference>
<keyword evidence="2" id="KW-1185">Reference proteome</keyword>
<evidence type="ECO:0000313" key="2">
    <source>
        <dbReference type="Proteomes" id="UP001318120"/>
    </source>
</evidence>